<feature type="transmembrane region" description="Helical" evidence="1">
    <location>
        <begin position="216"/>
        <end position="239"/>
    </location>
</feature>
<dbReference type="InterPro" id="IPR019425">
    <property type="entry name" value="7TM_GPCR_serpentine_rcpt_Srt"/>
</dbReference>
<dbReference type="PANTHER" id="PTHR23021:SF11">
    <property type="entry name" value="SERPENTINE RECEPTOR, CLASS T"/>
    <property type="match status" value="1"/>
</dbReference>
<evidence type="ECO:0000256" key="1">
    <source>
        <dbReference type="SAM" id="Phobius"/>
    </source>
</evidence>
<dbReference type="PANTHER" id="PTHR23021">
    <property type="entry name" value="SERPENTINE RECEPTOR, CLASS T"/>
    <property type="match status" value="1"/>
</dbReference>
<keyword evidence="3" id="KW-1185">Reference proteome</keyword>
<evidence type="ECO:0000313" key="3">
    <source>
        <dbReference type="Proteomes" id="UP001175271"/>
    </source>
</evidence>
<keyword evidence="1" id="KW-1133">Transmembrane helix</keyword>
<dbReference type="Proteomes" id="UP001175271">
    <property type="component" value="Unassembled WGS sequence"/>
</dbReference>
<gene>
    <name evidence="2" type="ORF">QR680_015740</name>
</gene>
<accession>A0AA39H8U6</accession>
<dbReference type="Pfam" id="PF10321">
    <property type="entry name" value="7TM_GPCR_Srt"/>
    <property type="match status" value="1"/>
</dbReference>
<keyword evidence="1" id="KW-0812">Transmembrane</keyword>
<feature type="transmembrane region" description="Helical" evidence="1">
    <location>
        <begin position="118"/>
        <end position="143"/>
    </location>
</feature>
<name>A0AA39H8U6_9BILA</name>
<feature type="transmembrane region" description="Helical" evidence="1">
    <location>
        <begin position="84"/>
        <end position="106"/>
    </location>
</feature>
<feature type="transmembrane region" description="Helical" evidence="1">
    <location>
        <begin position="164"/>
        <end position="196"/>
    </location>
</feature>
<keyword evidence="1" id="KW-0472">Membrane</keyword>
<protein>
    <submittedName>
        <fullName evidence="2">Uncharacterized protein</fullName>
    </submittedName>
</protein>
<comment type="caution">
    <text evidence="2">The sequence shown here is derived from an EMBL/GenBank/DDBJ whole genome shotgun (WGS) entry which is preliminary data.</text>
</comment>
<reference evidence="2" key="1">
    <citation type="submission" date="2023-06" db="EMBL/GenBank/DDBJ databases">
        <title>Genomic analysis of the entomopathogenic nematode Steinernema hermaphroditum.</title>
        <authorList>
            <person name="Schwarz E.M."/>
            <person name="Heppert J.K."/>
            <person name="Baniya A."/>
            <person name="Schwartz H.T."/>
            <person name="Tan C.-H."/>
            <person name="Antoshechkin I."/>
            <person name="Sternberg P.W."/>
            <person name="Goodrich-Blair H."/>
            <person name="Dillman A.R."/>
        </authorList>
    </citation>
    <scope>NUCLEOTIDE SEQUENCE</scope>
    <source>
        <strain evidence="2">PS9179</strain>
        <tissue evidence="2">Whole animal</tissue>
    </source>
</reference>
<dbReference type="SUPFAM" id="SSF81321">
    <property type="entry name" value="Family A G protein-coupled receptor-like"/>
    <property type="match status" value="1"/>
</dbReference>
<feature type="transmembrane region" description="Helical" evidence="1">
    <location>
        <begin position="52"/>
        <end position="72"/>
    </location>
</feature>
<dbReference type="EMBL" id="JAUCMV010000004">
    <property type="protein sequence ID" value="KAK0401365.1"/>
    <property type="molecule type" value="Genomic_DNA"/>
</dbReference>
<dbReference type="AlphaFoldDB" id="A0AA39H8U6"/>
<organism evidence="2 3">
    <name type="scientific">Steinernema hermaphroditum</name>
    <dbReference type="NCBI Taxonomy" id="289476"/>
    <lineage>
        <taxon>Eukaryota</taxon>
        <taxon>Metazoa</taxon>
        <taxon>Ecdysozoa</taxon>
        <taxon>Nematoda</taxon>
        <taxon>Chromadorea</taxon>
        <taxon>Rhabditida</taxon>
        <taxon>Tylenchina</taxon>
        <taxon>Panagrolaimomorpha</taxon>
        <taxon>Strongyloidoidea</taxon>
        <taxon>Steinernematidae</taxon>
        <taxon>Steinernema</taxon>
    </lineage>
</organism>
<evidence type="ECO:0000313" key="2">
    <source>
        <dbReference type="EMBL" id="KAK0401365.1"/>
    </source>
</evidence>
<feature type="transmembrane region" description="Helical" evidence="1">
    <location>
        <begin position="260"/>
        <end position="280"/>
    </location>
</feature>
<sequence>MRCVTQLNRRNNVNMELLIVHHDHFDRLYNCSFKSYDEWLYYGVQNFFHGQLYLVLGTIYLLLYIPILIVISRPPLIHHSCWKIMFFLGIVDICSTIINCIIPGYMGIKGFVGCNYITFFYLAGSTAIACWFCQCCTCLVLAINRCVDFWKVKWMLWLFEGRRIFLWISLSLIYAFTGFFFCAAPIFSSLGMAYFFDPYYLIPSSEVPIDRSVYHSMFHSINNMVIVVFLPLIYAFLVLSVWWKNRGSNNSFLSKLQRQLFFQVFWICTLNFTAAFLYVYMQFFPIPFFFITVGQVMWQGSNGGAVVVYLALNKTIRIGVFRMICTPFAKYQNGTMIVTAVASASVQPVTVQR</sequence>
<feature type="transmembrane region" description="Helical" evidence="1">
    <location>
        <begin position="286"/>
        <end position="312"/>
    </location>
</feature>
<proteinExistence type="predicted"/>